<feature type="domain" description="DUF2229" evidence="6">
    <location>
        <begin position="681"/>
        <end position="898"/>
    </location>
</feature>
<dbReference type="CDD" id="cd24035">
    <property type="entry name" value="ASKHA_NBD_O66634-like_rpt2"/>
    <property type="match status" value="1"/>
</dbReference>
<evidence type="ECO:0000256" key="3">
    <source>
        <dbReference type="ARBA" id="ARBA00023004"/>
    </source>
</evidence>
<dbReference type="InterPro" id="IPR051805">
    <property type="entry name" value="Dehydratase_Activator_Redct"/>
</dbReference>
<evidence type="ECO:0000259" key="6">
    <source>
        <dbReference type="Pfam" id="PF09989"/>
    </source>
</evidence>
<comment type="caution">
    <text evidence="7">The sequence shown here is derived from an EMBL/GenBank/DDBJ whole genome shotgun (WGS) entry which is preliminary data.</text>
</comment>
<dbReference type="Gene3D" id="3.30.420.40">
    <property type="match status" value="4"/>
</dbReference>
<sequence>MSLERAGKSIYIGIDVGSVSVDFAILDSDKNIIKTCYQRTHGQPVQVCIDIFEDLLKETSRDRISGVATTGSGGKLIASLLNGSFTNEIISQAKASEYLYPQVKTVIEMGGEDSKLILLDFSHETGRIHIKDFATNTMCAAGTGSFLDQQAHRLGISIEEEFSNLALMSQNPPRIAGRCSVFAKSDMIHLQQVATPDYDIVAGLCYAVTRNFKSNIAKGKKFVKPIAFQGGVAANKGVAKAFEDVLGLERGELLIHEYYGITGAIGATLILIENPPKEFSFTGIEVLKGYINRQKNSERKGLKPLKITQSSYSHIEDKDIKGIFPNNGNKIDVFLGIDIGSVSTNVVAVDRDKKVVARRYLMTAGRPIEAVRKGLKEVGEEIGSYVNVRGVGTTGSGRYLIGDFVGADVIRNEITAQAKAAADIDPLVDTIFEIGGQDSKYISISEGVVVDFEMNKVCAAGTGSFIEEQAERLAINIKEEFGKIALSSRHPVCMGERCTVFIESDLMHHQQKGIPREDLISGLSYSIAYNYLNRVVGKKKIGERIFFQGGVAANTGVVAAFETILNKKIVVPPHHDVTGAIGVALLAMENNISSSGFKGFDVGTRKYQIKSFECKDCVNLCEIRMVTVEGENPLFYGSRCEKFDVDKKSQRIFDKKDLFDEREELLFGSPQVLNGKKIRGKIGIPRTLYIYELYPFFKAFFNEIGFEVILSSQTNKLIIHNGLENVTAETCFPIKVAHGHILELLEKDIDYLFLPSIINMFVRNSKYDKNQTCPYIQAIPYMVNAAVDFSSSGVKALSPVFHFQRDEKHIEESMVEMAKEIGIDAAQARNAIYYAFKAQNEFYCQTNKKGKEFLRGLDKNEKALVIVSRPYNGYDCGINLDIPKKLMNLGISAIPMDFLPLDTVDLTDEHPNMYWKSGQRMLSAARLIKSDPRLFAVYITNFGCGPDSFITHFFHDMMEGKPFLQLEIDEHSADVGAITRCEAFLDSLKNYREKPFSVTKKNSKILSSLSEKNRIIFIPNMDDHTYAIKAAFEANNVMAEVIPESDETTSLLGRKFTSGKECYPCILTTGDLFKTIENCGLPRERIAFFMPSAEGPCRFGQYHKFQRLLLDENGYEDIPVYSLAPKNSYSDKIFGKGFDLAAWKGVVAIDIMQKALRETRPYEVNNGETDDVYRESIDIVCKAIATKRSLIEAMKKALKLFKNIPVDKSVIKLRIGIVGEIYMRTNRYGNQNIVKKIESLGGEAWVAPMSEWFLYTNCVYKERNLGMKDYKGYLRNIIKDNIQKYYEHKIYKSVKGFIRNWGEPDTEEILGYSKPYLDPSFDGEAVLSIGKSIDFIKNGMKGIINIIPFTCLPGTIVTAVSKKLSGDYGNIPWLNIAYDGVNDTGSETRLEAFMYQARLY</sequence>
<gene>
    <name evidence="7" type="ORF">A3G31_11995</name>
</gene>
<evidence type="ECO:0000256" key="1">
    <source>
        <dbReference type="ARBA" id="ARBA00001966"/>
    </source>
</evidence>
<dbReference type="STRING" id="1817883.A3G31_11995"/>
<dbReference type="GO" id="GO:0051536">
    <property type="term" value="F:iron-sulfur cluster binding"/>
    <property type="evidence" value="ECO:0007669"/>
    <property type="project" value="UniProtKB-KW"/>
</dbReference>
<evidence type="ECO:0008006" key="9">
    <source>
        <dbReference type="Google" id="ProtNLM"/>
    </source>
</evidence>
<dbReference type="Proteomes" id="UP000178082">
    <property type="component" value="Unassembled WGS sequence"/>
</dbReference>
<dbReference type="InterPro" id="IPR043129">
    <property type="entry name" value="ATPase_NBD"/>
</dbReference>
<keyword evidence="4" id="KW-0411">Iron-sulfur</keyword>
<dbReference type="PANTHER" id="PTHR32329">
    <property type="entry name" value="BIFUNCTIONAL PROTEIN [INCLUDES 2-HYDROXYACYL-COA DEHYDRATASE (N-TER) AND ITS ACTIVATOR DOMAIN (C_TERM)-RELATED"/>
    <property type="match status" value="1"/>
</dbReference>
<dbReference type="InterPro" id="IPR008275">
    <property type="entry name" value="CoA_E_activase_dom"/>
</dbReference>
<reference evidence="7 8" key="1">
    <citation type="journal article" date="2016" name="Nat. Commun.">
        <title>Thousands of microbial genomes shed light on interconnected biogeochemical processes in an aquifer system.</title>
        <authorList>
            <person name="Anantharaman K."/>
            <person name="Brown C.T."/>
            <person name="Hug L.A."/>
            <person name="Sharon I."/>
            <person name="Castelle C.J."/>
            <person name="Probst A.J."/>
            <person name="Thomas B.C."/>
            <person name="Singh A."/>
            <person name="Wilkins M.J."/>
            <person name="Karaoz U."/>
            <person name="Brodie E.L."/>
            <person name="Williams K.H."/>
            <person name="Hubbard S.S."/>
            <person name="Banfield J.F."/>
        </authorList>
    </citation>
    <scope>NUCLEOTIDE SEQUENCE [LARGE SCALE GENOMIC DNA]</scope>
</reference>
<organism evidence="7 8">
    <name type="scientific">Candidatus Schekmanbacteria bacterium RIFCSPLOWO2_12_FULL_38_15</name>
    <dbReference type="NCBI Taxonomy" id="1817883"/>
    <lineage>
        <taxon>Bacteria</taxon>
        <taxon>Candidatus Schekmaniibacteriota</taxon>
    </lineage>
</organism>
<keyword evidence="3" id="KW-0408">Iron</keyword>
<evidence type="ECO:0000313" key="8">
    <source>
        <dbReference type="Proteomes" id="UP000178082"/>
    </source>
</evidence>
<dbReference type="EMBL" id="MGDI01000014">
    <property type="protein sequence ID" value="OGL54323.1"/>
    <property type="molecule type" value="Genomic_DNA"/>
</dbReference>
<dbReference type="PANTHER" id="PTHR32329:SF7">
    <property type="entry name" value="ACTIVATOR OF 2-HYDROXYACYL-COA-HYDRATASE"/>
    <property type="match status" value="1"/>
</dbReference>
<evidence type="ECO:0000259" key="5">
    <source>
        <dbReference type="Pfam" id="PF01869"/>
    </source>
</evidence>
<evidence type="ECO:0000256" key="4">
    <source>
        <dbReference type="ARBA" id="ARBA00023014"/>
    </source>
</evidence>
<protein>
    <recommendedName>
        <fullName evidence="9">CoA activase</fullName>
    </recommendedName>
</protein>
<dbReference type="CDD" id="cd24034">
    <property type="entry name" value="ASKHA_NBD_O66634-like_rpt1"/>
    <property type="match status" value="1"/>
</dbReference>
<dbReference type="InterPro" id="IPR002731">
    <property type="entry name" value="ATPase_BadF"/>
</dbReference>
<dbReference type="SUPFAM" id="SSF53067">
    <property type="entry name" value="Actin-like ATPase domain"/>
    <property type="match status" value="2"/>
</dbReference>
<feature type="domain" description="ATPase BadF/BadG/BcrA/BcrD type" evidence="5">
    <location>
        <begin position="12"/>
        <end position="270"/>
    </location>
</feature>
<dbReference type="GO" id="GO:0046872">
    <property type="term" value="F:metal ion binding"/>
    <property type="evidence" value="ECO:0007669"/>
    <property type="project" value="UniProtKB-KW"/>
</dbReference>
<evidence type="ECO:0000256" key="2">
    <source>
        <dbReference type="ARBA" id="ARBA00022723"/>
    </source>
</evidence>
<dbReference type="Gene3D" id="3.40.50.11900">
    <property type="match status" value="1"/>
</dbReference>
<name>A0A1F7SKM9_9BACT</name>
<keyword evidence="2" id="KW-0479">Metal-binding</keyword>
<dbReference type="Pfam" id="PF09989">
    <property type="entry name" value="DUF2229"/>
    <property type="match status" value="1"/>
</dbReference>
<proteinExistence type="predicted"/>
<accession>A0A1F7SKM9</accession>
<feature type="domain" description="ATPase BadF/BadG/BcrA/BcrD type" evidence="5">
    <location>
        <begin position="335"/>
        <end position="587"/>
    </location>
</feature>
<dbReference type="InterPro" id="IPR018709">
    <property type="entry name" value="CoA_activase_DUF2229"/>
</dbReference>
<dbReference type="NCBIfam" id="TIGR00241">
    <property type="entry name" value="CoA_E_activ"/>
    <property type="match status" value="2"/>
</dbReference>
<comment type="cofactor">
    <cofactor evidence="1">
        <name>[4Fe-4S] cluster</name>
        <dbReference type="ChEBI" id="CHEBI:49883"/>
    </cofactor>
</comment>
<evidence type="ECO:0000313" key="7">
    <source>
        <dbReference type="EMBL" id="OGL54323.1"/>
    </source>
</evidence>
<dbReference type="Pfam" id="PF01869">
    <property type="entry name" value="BcrAD_BadFG"/>
    <property type="match status" value="2"/>
</dbReference>